<dbReference type="Gene3D" id="3.30.710.10">
    <property type="entry name" value="Potassium Channel Kv1.1, Chain A"/>
    <property type="match status" value="1"/>
</dbReference>
<dbReference type="Proteomes" id="UP000230002">
    <property type="component" value="Unassembled WGS sequence"/>
</dbReference>
<dbReference type="PROSITE" id="PS50097">
    <property type="entry name" value="BTB"/>
    <property type="match status" value="1"/>
</dbReference>
<accession>A0A2G8SH85</accession>
<evidence type="ECO:0000259" key="1">
    <source>
        <dbReference type="PROSITE" id="PS50097"/>
    </source>
</evidence>
<evidence type="ECO:0000313" key="3">
    <source>
        <dbReference type="Proteomes" id="UP000230002"/>
    </source>
</evidence>
<comment type="caution">
    <text evidence="2">The sequence shown here is derived from an EMBL/GenBank/DDBJ whole genome shotgun (WGS) entry which is preliminary data.</text>
</comment>
<keyword evidence="3" id="KW-1185">Reference proteome</keyword>
<dbReference type="STRING" id="1077348.A0A2G8SH85"/>
<dbReference type="SUPFAM" id="SSF54695">
    <property type="entry name" value="POZ domain"/>
    <property type="match status" value="1"/>
</dbReference>
<dbReference type="InterPro" id="IPR011333">
    <property type="entry name" value="SKP1/BTB/POZ_sf"/>
</dbReference>
<protein>
    <recommendedName>
        <fullName evidence="1">BTB domain-containing protein</fullName>
    </recommendedName>
</protein>
<name>A0A2G8SH85_9APHY</name>
<dbReference type="EMBL" id="AYKW01000008">
    <property type="protein sequence ID" value="PIL33067.1"/>
    <property type="molecule type" value="Genomic_DNA"/>
</dbReference>
<dbReference type="InterPro" id="IPR000210">
    <property type="entry name" value="BTB/POZ_dom"/>
</dbReference>
<dbReference type="OrthoDB" id="3036049at2759"/>
<dbReference type="Pfam" id="PF00651">
    <property type="entry name" value="BTB"/>
    <property type="match status" value="1"/>
</dbReference>
<gene>
    <name evidence="2" type="ORF">GSI_04516</name>
</gene>
<dbReference type="AlphaFoldDB" id="A0A2G8SH85"/>
<sequence>MLHGSWKRTAQDATDKVETATRDADYWYGTGNLIIVSQGVAFRVQKYLLVAHSVVFRDMFAPSTPGPSTEDLFDGCLVATLDDSPKDWRELFGLLYPQRIGQKPLSDRKANMALISAIIRLGHKYGLEDLYDQAIGYLTACYTTSFDAWTGRRDSSQWQPDPIHAIRAINLARLTNTTSILPAAFYICATLGPDIARGLPLEDGSTEQLAPDDMHLVLGMQARLLAENARIAFLVFRVPSVLPCPWGPYSRAQCREVWRRLLGHAGLPEPEVQLPHPVASACALDSWVANMGCLPRFFPTPPPVEPRIYVGGQGWYHMSNLCEPCRHHLETRDWELRREVWRKLPGFLGLTIEGWDA</sequence>
<feature type="domain" description="BTB" evidence="1">
    <location>
        <begin position="31"/>
        <end position="104"/>
    </location>
</feature>
<proteinExistence type="predicted"/>
<evidence type="ECO:0000313" key="2">
    <source>
        <dbReference type="EMBL" id="PIL33067.1"/>
    </source>
</evidence>
<reference evidence="2 3" key="1">
    <citation type="journal article" date="2015" name="Sci. Rep.">
        <title>Chromosome-level genome map provides insights into diverse defense mechanisms in the medicinal fungus Ganoderma sinense.</title>
        <authorList>
            <person name="Zhu Y."/>
            <person name="Xu J."/>
            <person name="Sun C."/>
            <person name="Zhou S."/>
            <person name="Xu H."/>
            <person name="Nelson D.R."/>
            <person name="Qian J."/>
            <person name="Song J."/>
            <person name="Luo H."/>
            <person name="Xiang L."/>
            <person name="Li Y."/>
            <person name="Xu Z."/>
            <person name="Ji A."/>
            <person name="Wang L."/>
            <person name="Lu S."/>
            <person name="Hayward A."/>
            <person name="Sun W."/>
            <person name="Li X."/>
            <person name="Schwartz D.C."/>
            <person name="Wang Y."/>
            <person name="Chen S."/>
        </authorList>
    </citation>
    <scope>NUCLEOTIDE SEQUENCE [LARGE SCALE GENOMIC DNA]</scope>
    <source>
        <strain evidence="2 3">ZZ0214-1</strain>
    </source>
</reference>
<organism evidence="2 3">
    <name type="scientific">Ganoderma sinense ZZ0214-1</name>
    <dbReference type="NCBI Taxonomy" id="1077348"/>
    <lineage>
        <taxon>Eukaryota</taxon>
        <taxon>Fungi</taxon>
        <taxon>Dikarya</taxon>
        <taxon>Basidiomycota</taxon>
        <taxon>Agaricomycotina</taxon>
        <taxon>Agaricomycetes</taxon>
        <taxon>Polyporales</taxon>
        <taxon>Polyporaceae</taxon>
        <taxon>Ganoderma</taxon>
    </lineage>
</organism>